<dbReference type="EMBL" id="BAABDI010000053">
    <property type="protein sequence ID" value="GAA3992964.1"/>
    <property type="molecule type" value="Genomic_DNA"/>
</dbReference>
<dbReference type="Proteomes" id="UP001501556">
    <property type="component" value="Unassembled WGS sequence"/>
</dbReference>
<dbReference type="RefSeq" id="WP_345127601.1">
    <property type="nucleotide sequence ID" value="NZ_BAABDI010000053.1"/>
</dbReference>
<gene>
    <name evidence="1" type="ORF">GCM10022407_41620</name>
</gene>
<organism evidence="1 2">
    <name type="scientific">Hymenobacter antarcticus</name>
    <dbReference type="NCBI Taxonomy" id="486270"/>
    <lineage>
        <taxon>Bacteria</taxon>
        <taxon>Pseudomonadati</taxon>
        <taxon>Bacteroidota</taxon>
        <taxon>Cytophagia</taxon>
        <taxon>Cytophagales</taxon>
        <taxon>Hymenobacteraceae</taxon>
        <taxon>Hymenobacter</taxon>
    </lineage>
</organism>
<sequence>MQVHHPVISPDFVITSATGEEQLLVEVKTWMPTPAQAQELRQNYGHPACYFLLATPDHMALWLPTQGEQPLVASAYSVDASLVLANYLTLERHPLQALDGQVFSLVVSSWLGSVMFKPARTLLDMPAQAWLVESGVHERIYRGYIHRERQLAK</sequence>
<protein>
    <submittedName>
        <fullName evidence="1">Uncharacterized protein</fullName>
    </submittedName>
</protein>
<keyword evidence="2" id="KW-1185">Reference proteome</keyword>
<accession>A0ABP7R5Z5</accession>
<evidence type="ECO:0000313" key="1">
    <source>
        <dbReference type="EMBL" id="GAA3992964.1"/>
    </source>
</evidence>
<proteinExistence type="predicted"/>
<comment type="caution">
    <text evidence="1">The sequence shown here is derived from an EMBL/GenBank/DDBJ whole genome shotgun (WGS) entry which is preliminary data.</text>
</comment>
<reference evidence="2" key="1">
    <citation type="journal article" date="2019" name="Int. J. Syst. Evol. Microbiol.">
        <title>The Global Catalogue of Microorganisms (GCM) 10K type strain sequencing project: providing services to taxonomists for standard genome sequencing and annotation.</title>
        <authorList>
            <consortium name="The Broad Institute Genomics Platform"/>
            <consortium name="The Broad Institute Genome Sequencing Center for Infectious Disease"/>
            <person name="Wu L."/>
            <person name="Ma J."/>
        </authorList>
    </citation>
    <scope>NUCLEOTIDE SEQUENCE [LARGE SCALE GENOMIC DNA]</scope>
    <source>
        <strain evidence="2">JCM 17217</strain>
    </source>
</reference>
<evidence type="ECO:0000313" key="2">
    <source>
        <dbReference type="Proteomes" id="UP001501556"/>
    </source>
</evidence>
<name>A0ABP7R5Z5_9BACT</name>